<feature type="region of interest" description="Disordered" evidence="1">
    <location>
        <begin position="200"/>
        <end position="225"/>
    </location>
</feature>
<gene>
    <name evidence="3" type="ORF">C6P46_003817</name>
</gene>
<dbReference type="SMART" id="SM00220">
    <property type="entry name" value="S_TKc"/>
    <property type="match status" value="1"/>
</dbReference>
<dbReference type="Gene3D" id="1.10.510.10">
    <property type="entry name" value="Transferase(Phosphotransferase) domain 1"/>
    <property type="match status" value="1"/>
</dbReference>
<sequence>MPISSVLKGLLHKHNDRQANPPSAPVAASASAASPHSSLPSHGASSDVNSSIAQPPAAHLAPVNAKSLPVTASSNANATASPSGKAMNQQPADAAASAAAAATANSTQQQQNNNNNQAQAENLVRKDAEAKAKREQSVFDGLPEGLTLGRKMGDGAFSNVFEATYRRSPAQLAVDPKLAKEVKVAVKCVRKFELNSSQQAQGKHVGEAVKKKPRATESRETPSFLTMTDPCLSPPALLVPTYAILTARANILKEVQIMRGLNHPGIVRLLNFTESSNHYYLTLELMEGGELFHQIVKLTYFSEELSRHVILQVAHAIRYLHEEKGVVHRDIKPENILFEGVPIIPSKVPRARPYDEEKEDEGEFIPGIGGGGIGRVKIADFGLSKIVWNEETMTPCGTVGYTAPEIVKDERYSKSVDMWALGCVLYTLLCGFPPFYDESIHVLTEKVAKGYYTFLSPWWDDISASSKDLITHLLDVDPEKRYTIDEFLAHPWCKAKAAPSAVTPGTLDSLKLKPVPKYTPLDSPMLAPGGRRAMPSPGIATLKEAFDVTYAVHRMEEEGKQRQRAYNGPGGAGRAGFLQGLNEADEEEEEDLEATKRRYGAEVSRAIEEQRRLAQDPSRRKAPQTAEEQARAAREYAGWGGADRRQAEAALYHDHGRAGPRDRGRKQRGIDLSLDAASILSRRKKPMSPATPQQQPMAMQIG</sequence>
<dbReference type="InterPro" id="IPR008271">
    <property type="entry name" value="Ser/Thr_kinase_AS"/>
</dbReference>
<feature type="compositionally biased region" description="Basic and acidic residues" evidence="1">
    <location>
        <begin position="204"/>
        <end position="220"/>
    </location>
</feature>
<proteinExistence type="predicted"/>
<evidence type="ECO:0000313" key="4">
    <source>
        <dbReference type="Proteomes" id="UP000777482"/>
    </source>
</evidence>
<dbReference type="CDD" id="cd14096">
    <property type="entry name" value="STKc_RCK1-like"/>
    <property type="match status" value="1"/>
</dbReference>
<feature type="region of interest" description="Disordered" evidence="1">
    <location>
        <begin position="610"/>
        <end position="702"/>
    </location>
</feature>
<dbReference type="OrthoDB" id="1738954at2759"/>
<dbReference type="AlphaFoldDB" id="A0A9P6W3N6"/>
<organism evidence="3 4">
    <name type="scientific">Rhodotorula mucilaginosa</name>
    <name type="common">Yeast</name>
    <name type="synonym">Rhodotorula rubra</name>
    <dbReference type="NCBI Taxonomy" id="5537"/>
    <lineage>
        <taxon>Eukaryota</taxon>
        <taxon>Fungi</taxon>
        <taxon>Dikarya</taxon>
        <taxon>Basidiomycota</taxon>
        <taxon>Pucciniomycotina</taxon>
        <taxon>Microbotryomycetes</taxon>
        <taxon>Sporidiobolales</taxon>
        <taxon>Sporidiobolaceae</taxon>
        <taxon>Rhodotorula</taxon>
    </lineage>
</organism>
<feature type="compositionally biased region" description="Low complexity" evidence="1">
    <location>
        <begin position="71"/>
        <end position="116"/>
    </location>
</feature>
<feature type="compositionally biased region" description="Low complexity" evidence="1">
    <location>
        <begin position="19"/>
        <end position="46"/>
    </location>
</feature>
<comment type="caution">
    <text evidence="3">The sequence shown here is derived from an EMBL/GenBank/DDBJ whole genome shotgun (WGS) entry which is preliminary data.</text>
</comment>
<feature type="compositionally biased region" description="Basic and acidic residues" evidence="1">
    <location>
        <begin position="593"/>
        <end position="603"/>
    </location>
</feature>
<feature type="compositionally biased region" description="Basic and acidic residues" evidence="1">
    <location>
        <begin position="610"/>
        <end position="619"/>
    </location>
</feature>
<keyword evidence="4" id="KW-1185">Reference proteome</keyword>
<evidence type="ECO:0000259" key="2">
    <source>
        <dbReference type="PROSITE" id="PS50011"/>
    </source>
</evidence>
<dbReference type="SUPFAM" id="SSF56112">
    <property type="entry name" value="Protein kinase-like (PK-like)"/>
    <property type="match status" value="1"/>
</dbReference>
<dbReference type="GO" id="GO:0004672">
    <property type="term" value="F:protein kinase activity"/>
    <property type="evidence" value="ECO:0007669"/>
    <property type="project" value="InterPro"/>
</dbReference>
<reference evidence="3 4" key="1">
    <citation type="submission" date="2020-11" db="EMBL/GenBank/DDBJ databases">
        <title>Kefir isolates.</title>
        <authorList>
            <person name="Marcisauskas S."/>
            <person name="Kim Y."/>
            <person name="Blasche S."/>
        </authorList>
    </citation>
    <scope>NUCLEOTIDE SEQUENCE [LARGE SCALE GENOMIC DNA]</scope>
    <source>
        <strain evidence="3 4">KR</strain>
    </source>
</reference>
<feature type="compositionally biased region" description="Low complexity" evidence="1">
    <location>
        <begin position="687"/>
        <end position="702"/>
    </location>
</feature>
<feature type="region of interest" description="Disordered" evidence="1">
    <location>
        <begin position="1"/>
        <end position="116"/>
    </location>
</feature>
<protein>
    <recommendedName>
        <fullName evidence="2">Protein kinase domain-containing protein</fullName>
    </recommendedName>
</protein>
<dbReference type="PROSITE" id="PS00108">
    <property type="entry name" value="PROTEIN_KINASE_ST"/>
    <property type="match status" value="1"/>
</dbReference>
<dbReference type="InterPro" id="IPR011009">
    <property type="entry name" value="Kinase-like_dom_sf"/>
</dbReference>
<dbReference type="EMBL" id="PUHQ01000032">
    <property type="protein sequence ID" value="KAG0661715.1"/>
    <property type="molecule type" value="Genomic_DNA"/>
</dbReference>
<feature type="region of interest" description="Disordered" evidence="1">
    <location>
        <begin position="584"/>
        <end position="603"/>
    </location>
</feature>
<evidence type="ECO:0000256" key="1">
    <source>
        <dbReference type="SAM" id="MobiDB-lite"/>
    </source>
</evidence>
<feature type="domain" description="Protein kinase" evidence="2">
    <location>
        <begin position="146"/>
        <end position="493"/>
    </location>
</feature>
<feature type="compositionally biased region" description="Basic and acidic residues" evidence="1">
    <location>
        <begin position="642"/>
        <end position="662"/>
    </location>
</feature>
<dbReference type="InterPro" id="IPR000719">
    <property type="entry name" value="Prot_kinase_dom"/>
</dbReference>
<dbReference type="PANTHER" id="PTHR24347">
    <property type="entry name" value="SERINE/THREONINE-PROTEIN KINASE"/>
    <property type="match status" value="1"/>
</dbReference>
<dbReference type="Pfam" id="PF00069">
    <property type="entry name" value="Pkinase"/>
    <property type="match status" value="1"/>
</dbReference>
<accession>A0A9P6W3N6</accession>
<dbReference type="GO" id="GO:0005524">
    <property type="term" value="F:ATP binding"/>
    <property type="evidence" value="ECO:0007669"/>
    <property type="project" value="InterPro"/>
</dbReference>
<dbReference type="Proteomes" id="UP000777482">
    <property type="component" value="Unassembled WGS sequence"/>
</dbReference>
<evidence type="ECO:0000313" key="3">
    <source>
        <dbReference type="EMBL" id="KAG0661715.1"/>
    </source>
</evidence>
<dbReference type="Gene3D" id="3.30.200.20">
    <property type="entry name" value="Phosphorylase Kinase, domain 1"/>
    <property type="match status" value="2"/>
</dbReference>
<dbReference type="PROSITE" id="PS50011">
    <property type="entry name" value="PROTEIN_KINASE_DOM"/>
    <property type="match status" value="1"/>
</dbReference>
<name>A0A9P6W3N6_RHOMI</name>